<dbReference type="Proteomes" id="UP000190961">
    <property type="component" value="Unassembled WGS sequence"/>
</dbReference>
<proteinExistence type="predicted"/>
<feature type="domain" description="HTH araC/xylS-type" evidence="4">
    <location>
        <begin position="180"/>
        <end position="277"/>
    </location>
</feature>
<dbReference type="Pfam" id="PF22200">
    <property type="entry name" value="ExsA_N"/>
    <property type="match status" value="1"/>
</dbReference>
<dbReference type="Gene3D" id="1.10.10.60">
    <property type="entry name" value="Homeodomain-like"/>
    <property type="match status" value="2"/>
</dbReference>
<dbReference type="PROSITE" id="PS01124">
    <property type="entry name" value="HTH_ARAC_FAMILY_2"/>
    <property type="match status" value="1"/>
</dbReference>
<keyword evidence="1" id="KW-0805">Transcription regulation</keyword>
<dbReference type="GO" id="GO:0003700">
    <property type="term" value="F:DNA-binding transcription factor activity"/>
    <property type="evidence" value="ECO:0007669"/>
    <property type="project" value="InterPro"/>
</dbReference>
<sequence length="282" mass="32555">MNAYQLPEFLNGGKACDVHIHHYRSDKLYMKNKVVLNQNLVCILLNGTKEVFGSQQSVKINNTEILLISAGNVVMWESIAEGNKLESLLLFFSNTMLKEFCAKYSLSFSDNLDTSQAVMSIKKDNYISSFQESIQALRQEDLSMLGRLKIEELFVYLSMKYRSPTFCSFVRNALHAVGENKLRDVVEMNMTKGLSIDELAFLCNMSISTFKRHFEKTFKCSPKKYFTDKRMERAKQMLLLEKRPSDIYHDLRYQNLSSFSTEFKKHFGVSPKQFQRSSLAGV</sequence>
<evidence type="ECO:0000313" key="5">
    <source>
        <dbReference type="EMBL" id="SKC65037.1"/>
    </source>
</evidence>
<dbReference type="SUPFAM" id="SSF46689">
    <property type="entry name" value="Homeodomain-like"/>
    <property type="match status" value="2"/>
</dbReference>
<dbReference type="OrthoDB" id="4480133at2"/>
<evidence type="ECO:0000259" key="4">
    <source>
        <dbReference type="PROSITE" id="PS01124"/>
    </source>
</evidence>
<dbReference type="EMBL" id="FUZU01000001">
    <property type="protein sequence ID" value="SKC65037.1"/>
    <property type="molecule type" value="Genomic_DNA"/>
</dbReference>
<dbReference type="GO" id="GO:0043565">
    <property type="term" value="F:sequence-specific DNA binding"/>
    <property type="evidence" value="ECO:0007669"/>
    <property type="project" value="InterPro"/>
</dbReference>
<keyword evidence="3" id="KW-0804">Transcription</keyword>
<dbReference type="PANTHER" id="PTHR43280">
    <property type="entry name" value="ARAC-FAMILY TRANSCRIPTIONAL REGULATOR"/>
    <property type="match status" value="1"/>
</dbReference>
<dbReference type="InterPro" id="IPR009057">
    <property type="entry name" value="Homeodomain-like_sf"/>
</dbReference>
<dbReference type="Pfam" id="PF12833">
    <property type="entry name" value="HTH_18"/>
    <property type="match status" value="1"/>
</dbReference>
<evidence type="ECO:0000313" key="6">
    <source>
        <dbReference type="Proteomes" id="UP000190961"/>
    </source>
</evidence>
<keyword evidence="6" id="KW-1185">Reference proteome</keyword>
<dbReference type="InterPro" id="IPR054015">
    <property type="entry name" value="ExsA-like_N"/>
</dbReference>
<keyword evidence="2 5" id="KW-0238">DNA-binding</keyword>
<evidence type="ECO:0000256" key="1">
    <source>
        <dbReference type="ARBA" id="ARBA00023015"/>
    </source>
</evidence>
<dbReference type="SMART" id="SM00342">
    <property type="entry name" value="HTH_ARAC"/>
    <property type="match status" value="1"/>
</dbReference>
<dbReference type="STRING" id="688867.SAMN05660236_2383"/>
<dbReference type="InterPro" id="IPR018060">
    <property type="entry name" value="HTH_AraC"/>
</dbReference>
<evidence type="ECO:0000256" key="2">
    <source>
        <dbReference type="ARBA" id="ARBA00023125"/>
    </source>
</evidence>
<organism evidence="5 6">
    <name type="scientific">Ohtaekwangia koreensis</name>
    <dbReference type="NCBI Taxonomy" id="688867"/>
    <lineage>
        <taxon>Bacteria</taxon>
        <taxon>Pseudomonadati</taxon>
        <taxon>Bacteroidota</taxon>
        <taxon>Cytophagia</taxon>
        <taxon>Cytophagales</taxon>
        <taxon>Fulvivirgaceae</taxon>
        <taxon>Ohtaekwangia</taxon>
    </lineage>
</organism>
<dbReference type="AlphaFoldDB" id="A0A1T5KMV6"/>
<accession>A0A1T5KMV6</accession>
<gene>
    <name evidence="5" type="ORF">SAMN05660236_2383</name>
</gene>
<protein>
    <submittedName>
        <fullName evidence="5">AraC-type DNA-binding protein</fullName>
    </submittedName>
</protein>
<dbReference type="PANTHER" id="PTHR43280:SF28">
    <property type="entry name" value="HTH-TYPE TRANSCRIPTIONAL ACTIVATOR RHAS"/>
    <property type="match status" value="1"/>
</dbReference>
<reference evidence="5 6" key="1">
    <citation type="submission" date="2017-02" db="EMBL/GenBank/DDBJ databases">
        <authorList>
            <person name="Peterson S.W."/>
        </authorList>
    </citation>
    <scope>NUCLEOTIDE SEQUENCE [LARGE SCALE GENOMIC DNA]</scope>
    <source>
        <strain evidence="5 6">DSM 25262</strain>
    </source>
</reference>
<dbReference type="RefSeq" id="WP_079686836.1">
    <property type="nucleotide sequence ID" value="NZ_FUZU01000001.1"/>
</dbReference>
<name>A0A1T5KMV6_9BACT</name>
<evidence type="ECO:0000256" key="3">
    <source>
        <dbReference type="ARBA" id="ARBA00023163"/>
    </source>
</evidence>